<dbReference type="InterPro" id="IPR036918">
    <property type="entry name" value="Pyrv_Knase_C_sf"/>
</dbReference>
<dbReference type="AlphaFoldDB" id="A0A1F7VE54"/>
<dbReference type="EMBL" id="MGES01000030">
    <property type="protein sequence ID" value="OGL88735.1"/>
    <property type="molecule type" value="Genomic_DNA"/>
</dbReference>
<evidence type="ECO:0000256" key="7">
    <source>
        <dbReference type="ARBA" id="ARBA00022777"/>
    </source>
</evidence>
<reference evidence="15 16" key="1">
    <citation type="journal article" date="2016" name="Nat. Commun.">
        <title>Thousands of microbial genomes shed light on interconnected biogeochemical processes in an aquifer system.</title>
        <authorList>
            <person name="Anantharaman K."/>
            <person name="Brown C.T."/>
            <person name="Hug L.A."/>
            <person name="Sharon I."/>
            <person name="Castelle C.J."/>
            <person name="Probst A.J."/>
            <person name="Thomas B.C."/>
            <person name="Singh A."/>
            <person name="Wilkins M.J."/>
            <person name="Karaoz U."/>
            <person name="Brodie E.L."/>
            <person name="Williams K.H."/>
            <person name="Hubbard S.S."/>
            <person name="Banfield J.F."/>
        </authorList>
    </citation>
    <scope>NUCLEOTIDE SEQUENCE [LARGE SCALE GENOMIC DNA]</scope>
</reference>
<dbReference type="SUPFAM" id="SSF52935">
    <property type="entry name" value="PK C-terminal domain-like"/>
    <property type="match status" value="1"/>
</dbReference>
<keyword evidence="4 13" id="KW-0808">Transferase</keyword>
<evidence type="ECO:0000256" key="9">
    <source>
        <dbReference type="ARBA" id="ARBA00022842"/>
    </source>
</evidence>
<dbReference type="GO" id="GO:0016301">
    <property type="term" value="F:kinase activity"/>
    <property type="evidence" value="ECO:0007669"/>
    <property type="project" value="UniProtKB-KW"/>
</dbReference>
<keyword evidence="11 15" id="KW-0670">Pyruvate</keyword>
<evidence type="ECO:0000256" key="1">
    <source>
        <dbReference type="ARBA" id="ARBA00004997"/>
    </source>
</evidence>
<evidence type="ECO:0000256" key="10">
    <source>
        <dbReference type="ARBA" id="ARBA00023152"/>
    </source>
</evidence>
<gene>
    <name evidence="15" type="ORF">A3H75_02785</name>
</gene>
<dbReference type="Gene3D" id="2.40.33.10">
    <property type="entry name" value="PK beta-barrel domain-like"/>
    <property type="match status" value="1"/>
</dbReference>
<evidence type="ECO:0000256" key="3">
    <source>
        <dbReference type="ARBA" id="ARBA00012142"/>
    </source>
</evidence>
<dbReference type="InterPro" id="IPR015813">
    <property type="entry name" value="Pyrv/PenolPyrv_kinase-like_dom"/>
</dbReference>
<dbReference type="SUPFAM" id="SSF51621">
    <property type="entry name" value="Phosphoenolpyruvate/pyruvate domain"/>
    <property type="match status" value="1"/>
</dbReference>
<dbReference type="EC" id="2.7.1.40" evidence="3 12"/>
<evidence type="ECO:0000256" key="13">
    <source>
        <dbReference type="RuleBase" id="RU000504"/>
    </source>
</evidence>
<keyword evidence="8" id="KW-0067">ATP-binding</keyword>
<comment type="caution">
    <text evidence="15">The sequence shown here is derived from an EMBL/GenBank/DDBJ whole genome shotgun (WGS) entry which is preliminary data.</text>
</comment>
<keyword evidence="5" id="KW-0479">Metal-binding</keyword>
<dbReference type="NCBIfam" id="TIGR01064">
    <property type="entry name" value="pyruv_kin"/>
    <property type="match status" value="1"/>
</dbReference>
<name>A0A1F7VE54_9BACT</name>
<accession>A0A1F7VE54</accession>
<dbReference type="GO" id="GO:0005524">
    <property type="term" value="F:ATP binding"/>
    <property type="evidence" value="ECO:0007669"/>
    <property type="project" value="UniProtKB-KW"/>
</dbReference>
<keyword evidence="7 13" id="KW-0418">Kinase</keyword>
<protein>
    <recommendedName>
        <fullName evidence="3 12">Pyruvate kinase</fullName>
        <ecNumber evidence="3 12">2.7.1.40</ecNumber>
    </recommendedName>
</protein>
<dbReference type="PANTHER" id="PTHR11817">
    <property type="entry name" value="PYRUVATE KINASE"/>
    <property type="match status" value="1"/>
</dbReference>
<dbReference type="SUPFAM" id="SSF50800">
    <property type="entry name" value="PK beta-barrel domain-like"/>
    <property type="match status" value="1"/>
</dbReference>
<dbReference type="Proteomes" id="UP000176678">
    <property type="component" value="Unassembled WGS sequence"/>
</dbReference>
<dbReference type="GO" id="GO:0000287">
    <property type="term" value="F:magnesium ion binding"/>
    <property type="evidence" value="ECO:0007669"/>
    <property type="project" value="UniProtKB-UniRule"/>
</dbReference>
<dbReference type="InterPro" id="IPR001697">
    <property type="entry name" value="Pyr_Knase"/>
</dbReference>
<dbReference type="Gene3D" id="3.40.1380.20">
    <property type="entry name" value="Pyruvate kinase, C-terminal domain"/>
    <property type="match status" value="1"/>
</dbReference>
<evidence type="ECO:0000256" key="11">
    <source>
        <dbReference type="ARBA" id="ARBA00023317"/>
    </source>
</evidence>
<proteinExistence type="inferred from homology"/>
<evidence type="ECO:0000256" key="2">
    <source>
        <dbReference type="ARBA" id="ARBA00008663"/>
    </source>
</evidence>
<evidence type="ECO:0000313" key="15">
    <source>
        <dbReference type="EMBL" id="OGL88735.1"/>
    </source>
</evidence>
<sequence length="476" mass="51945">MLTTAKQTKIVCTVGPASHDVAVLKKMIKAGMNVARLNFSHGTHADHAKLIKTVRAAAAEAGEPVATLQDLSGPKMRVGDLPEKGIVLKVGQEVDVAFGKAYGGTVIPVSYPYIHTDIRPGEQVLLDDGLMELRALRVNGKVLRCKVVVGGTLLSHKGFNVPTSKLRIDTITAKDKDDVLFGLRQGVDWVSLSFVRSADDIRNLKSLIKRAKNGGLMPKILAKIEKKEALDDLENIVKEVDGIMIARGDLAIETKAEEVPVRQKEIIEMCLRYGRPVIVATEMMASMAKNPRPTRAELSDVGHAVMDHADAVMTSGETATGAYPVLTVDTMAKIAQSTEKSVFDDYPLELHAKHRHTRDRIVGITARLLVEQTKAAAIGFLPGNESMARLASHFRTPVPLVVGVKTAHEAQQLNLWWGMHGVVVSGRNAAEFQKQLLGWMREHGIRAGATVAFLSAEYRPEDARFSLQVEEKTISK</sequence>
<dbReference type="Pfam" id="PF00224">
    <property type="entry name" value="PK"/>
    <property type="match status" value="1"/>
</dbReference>
<comment type="catalytic activity">
    <reaction evidence="13">
        <text>pyruvate + ATP = phosphoenolpyruvate + ADP + H(+)</text>
        <dbReference type="Rhea" id="RHEA:18157"/>
        <dbReference type="ChEBI" id="CHEBI:15361"/>
        <dbReference type="ChEBI" id="CHEBI:15378"/>
        <dbReference type="ChEBI" id="CHEBI:30616"/>
        <dbReference type="ChEBI" id="CHEBI:58702"/>
        <dbReference type="ChEBI" id="CHEBI:456216"/>
        <dbReference type="EC" id="2.7.1.40"/>
    </reaction>
</comment>
<dbReference type="UniPathway" id="UPA00109">
    <property type="reaction ID" value="UER00188"/>
</dbReference>
<dbReference type="FunFam" id="2.40.33.10:FF:000001">
    <property type="entry name" value="Pyruvate kinase"/>
    <property type="match status" value="1"/>
</dbReference>
<comment type="pathway">
    <text evidence="1 13">Carbohydrate degradation; glycolysis; pyruvate from D-glyceraldehyde 3-phosphate: step 5/5.</text>
</comment>
<dbReference type="InterPro" id="IPR015793">
    <property type="entry name" value="Pyrv_Knase_brl"/>
</dbReference>
<keyword evidence="9 13" id="KW-0460">Magnesium</keyword>
<dbReference type="InterPro" id="IPR040442">
    <property type="entry name" value="Pyrv_kinase-like_dom_sf"/>
</dbReference>
<keyword evidence="10 13" id="KW-0324">Glycolysis</keyword>
<evidence type="ECO:0000256" key="4">
    <source>
        <dbReference type="ARBA" id="ARBA00022679"/>
    </source>
</evidence>
<dbReference type="PRINTS" id="PR01050">
    <property type="entry name" value="PYRUVTKNASE"/>
</dbReference>
<dbReference type="NCBIfam" id="NF004491">
    <property type="entry name" value="PRK05826.1"/>
    <property type="match status" value="1"/>
</dbReference>
<dbReference type="InterPro" id="IPR015806">
    <property type="entry name" value="Pyrv_Knase_insert_dom_sf"/>
</dbReference>
<dbReference type="GO" id="GO:0004743">
    <property type="term" value="F:pyruvate kinase activity"/>
    <property type="evidence" value="ECO:0007669"/>
    <property type="project" value="UniProtKB-UniRule"/>
</dbReference>
<evidence type="ECO:0000313" key="16">
    <source>
        <dbReference type="Proteomes" id="UP000176678"/>
    </source>
</evidence>
<evidence type="ECO:0000256" key="5">
    <source>
        <dbReference type="ARBA" id="ARBA00022723"/>
    </source>
</evidence>
<dbReference type="GO" id="GO:0030955">
    <property type="term" value="F:potassium ion binding"/>
    <property type="evidence" value="ECO:0007669"/>
    <property type="project" value="UniProtKB-UniRule"/>
</dbReference>
<evidence type="ECO:0000259" key="14">
    <source>
        <dbReference type="Pfam" id="PF00224"/>
    </source>
</evidence>
<evidence type="ECO:0000256" key="8">
    <source>
        <dbReference type="ARBA" id="ARBA00022840"/>
    </source>
</evidence>
<comment type="similarity">
    <text evidence="2 13">Belongs to the pyruvate kinase family.</text>
</comment>
<dbReference type="Gene3D" id="3.20.20.60">
    <property type="entry name" value="Phosphoenolpyruvate-binding domains"/>
    <property type="match status" value="1"/>
</dbReference>
<dbReference type="InterPro" id="IPR011037">
    <property type="entry name" value="Pyrv_Knase-like_insert_dom_sf"/>
</dbReference>
<organism evidence="15 16">
    <name type="scientific">Candidatus Uhrbacteria bacterium RIFCSPLOWO2_02_FULL_51_9</name>
    <dbReference type="NCBI Taxonomy" id="1802410"/>
    <lineage>
        <taxon>Bacteria</taxon>
        <taxon>Candidatus Uhriibacteriota</taxon>
    </lineage>
</organism>
<evidence type="ECO:0000256" key="6">
    <source>
        <dbReference type="ARBA" id="ARBA00022741"/>
    </source>
</evidence>
<keyword evidence="6" id="KW-0547">Nucleotide-binding</keyword>
<evidence type="ECO:0000256" key="12">
    <source>
        <dbReference type="NCBIfam" id="TIGR01064"/>
    </source>
</evidence>
<dbReference type="STRING" id="1802410.A3H75_02785"/>
<feature type="domain" description="Pyruvate kinase barrel" evidence="14">
    <location>
        <begin position="6"/>
        <end position="328"/>
    </location>
</feature>